<evidence type="ECO:0000313" key="4">
    <source>
        <dbReference type="EMBL" id="CAG7826048.1"/>
    </source>
</evidence>
<protein>
    <recommendedName>
        <fullName evidence="3">Peptidase S1 domain-containing protein</fullName>
    </recommendedName>
</protein>
<accession>A0A8J2PM71</accession>
<keyword evidence="1" id="KW-1015">Disulfide bond</keyword>
<dbReference type="InterPro" id="IPR001254">
    <property type="entry name" value="Trypsin_dom"/>
</dbReference>
<evidence type="ECO:0000259" key="3">
    <source>
        <dbReference type="PROSITE" id="PS50240"/>
    </source>
</evidence>
<feature type="domain" description="Peptidase S1" evidence="3">
    <location>
        <begin position="135"/>
        <end position="363"/>
    </location>
</feature>
<evidence type="ECO:0000256" key="1">
    <source>
        <dbReference type="ARBA" id="ARBA00023157"/>
    </source>
</evidence>
<dbReference type="Proteomes" id="UP000708208">
    <property type="component" value="Unassembled WGS sequence"/>
</dbReference>
<name>A0A8J2PM71_9HEXA</name>
<comment type="caution">
    <text evidence="4">The sequence shown here is derived from an EMBL/GenBank/DDBJ whole genome shotgun (WGS) entry which is preliminary data.</text>
</comment>
<dbReference type="PROSITE" id="PS50240">
    <property type="entry name" value="TRYPSIN_DOM"/>
    <property type="match status" value="2"/>
</dbReference>
<feature type="region of interest" description="Disordered" evidence="2">
    <location>
        <begin position="519"/>
        <end position="541"/>
    </location>
</feature>
<feature type="non-terminal residue" evidence="4">
    <location>
        <position position="1"/>
    </location>
</feature>
<dbReference type="EMBL" id="CAJVCH010538432">
    <property type="protein sequence ID" value="CAG7826048.1"/>
    <property type="molecule type" value="Genomic_DNA"/>
</dbReference>
<proteinExistence type="predicted"/>
<feature type="domain" description="Peptidase S1" evidence="3">
    <location>
        <begin position="443"/>
        <end position="698"/>
    </location>
</feature>
<gene>
    <name evidence="4" type="ORF">AFUS01_LOCUS36119</name>
</gene>
<dbReference type="AlphaFoldDB" id="A0A8J2PM71"/>
<keyword evidence="5" id="KW-1185">Reference proteome</keyword>
<organism evidence="4 5">
    <name type="scientific">Allacma fusca</name>
    <dbReference type="NCBI Taxonomy" id="39272"/>
    <lineage>
        <taxon>Eukaryota</taxon>
        <taxon>Metazoa</taxon>
        <taxon>Ecdysozoa</taxon>
        <taxon>Arthropoda</taxon>
        <taxon>Hexapoda</taxon>
        <taxon>Collembola</taxon>
        <taxon>Symphypleona</taxon>
        <taxon>Sminthuridae</taxon>
        <taxon>Allacma</taxon>
    </lineage>
</organism>
<feature type="compositionally biased region" description="Basic residues" evidence="2">
    <location>
        <begin position="531"/>
        <end position="541"/>
    </location>
</feature>
<dbReference type="SMART" id="SM00020">
    <property type="entry name" value="Tryp_SPc"/>
    <property type="match status" value="1"/>
</dbReference>
<dbReference type="PANTHER" id="PTHR24250">
    <property type="entry name" value="CHYMOTRYPSIN-RELATED"/>
    <property type="match status" value="1"/>
</dbReference>
<feature type="region of interest" description="Disordered" evidence="2">
    <location>
        <begin position="474"/>
        <end position="494"/>
    </location>
</feature>
<reference evidence="4" key="1">
    <citation type="submission" date="2021-06" db="EMBL/GenBank/DDBJ databases">
        <authorList>
            <person name="Hodson N. C."/>
            <person name="Mongue J. A."/>
            <person name="Jaron S. K."/>
        </authorList>
    </citation>
    <scope>NUCLEOTIDE SEQUENCE</scope>
</reference>
<dbReference type="GO" id="GO:0006508">
    <property type="term" value="P:proteolysis"/>
    <property type="evidence" value="ECO:0007669"/>
    <property type="project" value="InterPro"/>
</dbReference>
<sequence>WHEHAQRSFLAIHRRQCGYYSSNRNFILINSRLWSHSKPMIAFILIVFLQPFLGDGGNYAVTHRLSEMICTSYSSKNFDKVSPDSSSSSKPCAVAIKSGNSWEYKRCRADHGTSDNIDDKSRFDNFTSTNEDERLLKASASEPHSFPYLVYVKGNPGTKRELDFQGVIYNQYTIITSNKYKTLEANYGENWTNTVRIQIGKHSVSARENTEQLRYICNITENPKDSSGYSYALIHLYDPILFNDFVMASPLLQEYGIAEFPDQCMVAAWGRNETSRYQDVLHESNVSVSKCENKTLKGCLTTKKQHGVYSYGDSGAVLVCSKNSKAYVRGVLVFSGSPNAASPNYYIDFNRPDFIEWVEAEYTKHKELCRPELAIGSEILSIAAPQKINVPNTTIKPSDMFITSEMISVLILLLMWQSQLGTCPNFAITNRYLEQLCKAYSDNVFGKVGSGPPVSSQPCPMFLTSGDKWKFTSCGTSSNSGSKSDDNDNTAPEGEARIQKGHLAVPNSHPYIVYIAGGNGVRGNHSNPDRKTRHHKKRKFRATSSLSSCPDNITGEVNPIYLRHLYDPITYNQFVGSATLFRNDSSMTISDDCVVSSWGSDNSDIYPTILNEVDVTVIDDCSQYGEDKAPYLCTPKGIPNVYCHGDLGSPLVCSKNGKSYIRGLSAGDDRKNCNKNVPAFFTHFNKPKTIEWIESEYKNRQEMCRPDY</sequence>
<dbReference type="Pfam" id="PF00089">
    <property type="entry name" value="Trypsin"/>
    <property type="match status" value="2"/>
</dbReference>
<evidence type="ECO:0000256" key="2">
    <source>
        <dbReference type="SAM" id="MobiDB-lite"/>
    </source>
</evidence>
<evidence type="ECO:0000313" key="5">
    <source>
        <dbReference type="Proteomes" id="UP000708208"/>
    </source>
</evidence>
<dbReference type="GO" id="GO:0004252">
    <property type="term" value="F:serine-type endopeptidase activity"/>
    <property type="evidence" value="ECO:0007669"/>
    <property type="project" value="InterPro"/>
</dbReference>